<comment type="cofactor">
    <cofactor evidence="5">
        <name>Zn(2+)</name>
        <dbReference type="ChEBI" id="CHEBI:29105"/>
    </cofactor>
</comment>
<dbReference type="InterPro" id="IPR013658">
    <property type="entry name" value="SGL"/>
</dbReference>
<comment type="caution">
    <text evidence="16">The sequence shown here is derived from an EMBL/GenBank/DDBJ whole genome shotgun (WGS) entry which is preliminary data.</text>
</comment>
<dbReference type="Proteomes" id="UP000609346">
    <property type="component" value="Unassembled WGS sequence"/>
</dbReference>
<evidence type="ECO:0000256" key="12">
    <source>
        <dbReference type="ARBA" id="ARBA00022801"/>
    </source>
</evidence>
<dbReference type="PRINTS" id="PR01790">
    <property type="entry name" value="SMP30FAMILY"/>
</dbReference>
<evidence type="ECO:0000256" key="1">
    <source>
        <dbReference type="ARBA" id="ARBA00001589"/>
    </source>
</evidence>
<comment type="cofactor">
    <cofactor evidence="4">
        <name>Mg(2+)</name>
        <dbReference type="ChEBI" id="CHEBI:18420"/>
    </cofactor>
</comment>
<evidence type="ECO:0000256" key="6">
    <source>
        <dbReference type="ARBA" id="ARBA00004496"/>
    </source>
</evidence>
<evidence type="ECO:0000256" key="11">
    <source>
        <dbReference type="ARBA" id="ARBA00022723"/>
    </source>
</evidence>
<proteinExistence type="inferred from homology"/>
<evidence type="ECO:0000256" key="7">
    <source>
        <dbReference type="ARBA" id="ARBA00008853"/>
    </source>
</evidence>
<comment type="cofactor">
    <cofactor evidence="2">
        <name>Ca(2+)</name>
        <dbReference type="ChEBI" id="CHEBI:29108"/>
    </cofactor>
</comment>
<dbReference type="PANTHER" id="PTHR10907">
    <property type="entry name" value="REGUCALCIN"/>
    <property type="match status" value="1"/>
</dbReference>
<reference evidence="16 17" key="1">
    <citation type="submission" date="2020-09" db="EMBL/GenBank/DDBJ databases">
        <title>Paenibacillus sp. strain PR3 16S rRNA gene Genome sequencing and assembly.</title>
        <authorList>
            <person name="Kim J."/>
        </authorList>
    </citation>
    <scope>NUCLEOTIDE SEQUENCE [LARGE SCALE GENOMIC DNA]</scope>
    <source>
        <strain evidence="16 17">PR3</strain>
    </source>
</reference>
<evidence type="ECO:0000256" key="8">
    <source>
        <dbReference type="ARBA" id="ARBA00013227"/>
    </source>
</evidence>
<feature type="domain" description="SMP-30/Gluconolactonase/LRE-like region" evidence="15">
    <location>
        <begin position="14"/>
        <end position="258"/>
    </location>
</feature>
<name>A0ABR8N3D3_9BACL</name>
<comment type="subcellular location">
    <subcellularLocation>
        <location evidence="6">Cytoplasm</location>
    </subcellularLocation>
</comment>
<comment type="cofactor">
    <cofactor evidence="3">
        <name>Mn(2+)</name>
        <dbReference type="ChEBI" id="CHEBI:29035"/>
    </cofactor>
</comment>
<sequence>MYEVSLVYDAQAQLGEGPVWDPTNARLYWVDILASRIHICDPIHPFTSSYIEVGPYVSSVIPRQSGGLVLTLQDGFYAFNPESSELTLLATVEGPELGNRMNDGKCDPTGRYLAGSMSLNDQTGNGKLYSMDVDHTVKTLVSEVNLSNGLAWTPDGTTLYFIDTPTRQVFAFDYEIATGSVCNRRVAITVPEAEGFPDGMTIDSEGMLWIAHWGGWQVTRWNPVTGEKLLSVPIPASQVTSCTFGGPELNELFITTARVGLDAEQLAAQPHAGGLFRVKVGITGLPVERFRG</sequence>
<dbReference type="PRINTS" id="PR01791">
    <property type="entry name" value="REGUCALCIN"/>
</dbReference>
<evidence type="ECO:0000256" key="14">
    <source>
        <dbReference type="ARBA" id="ARBA00032464"/>
    </source>
</evidence>
<accession>A0ABR8N3D3</accession>
<evidence type="ECO:0000259" key="15">
    <source>
        <dbReference type="Pfam" id="PF08450"/>
    </source>
</evidence>
<dbReference type="SUPFAM" id="SSF63829">
    <property type="entry name" value="Calcium-dependent phosphotriesterase"/>
    <property type="match status" value="1"/>
</dbReference>
<evidence type="ECO:0000313" key="17">
    <source>
        <dbReference type="Proteomes" id="UP000609346"/>
    </source>
</evidence>
<protein>
    <recommendedName>
        <fullName evidence="9">Regucalcin</fullName>
        <ecNumber evidence="8">3.1.1.17</ecNumber>
    </recommendedName>
    <alternativeName>
        <fullName evidence="14">Gluconolactonase</fullName>
    </alternativeName>
</protein>
<evidence type="ECO:0000256" key="5">
    <source>
        <dbReference type="ARBA" id="ARBA00001947"/>
    </source>
</evidence>
<keyword evidence="11" id="KW-0479">Metal-binding</keyword>
<keyword evidence="12" id="KW-0378">Hydrolase</keyword>
<dbReference type="InterPro" id="IPR005511">
    <property type="entry name" value="SMP-30"/>
</dbReference>
<dbReference type="Pfam" id="PF08450">
    <property type="entry name" value="SGL"/>
    <property type="match status" value="1"/>
</dbReference>
<comment type="catalytic activity">
    <reaction evidence="1">
        <text>D-glucono-1,5-lactone + H2O = D-gluconate + H(+)</text>
        <dbReference type="Rhea" id="RHEA:10440"/>
        <dbReference type="ChEBI" id="CHEBI:15377"/>
        <dbReference type="ChEBI" id="CHEBI:15378"/>
        <dbReference type="ChEBI" id="CHEBI:16217"/>
        <dbReference type="ChEBI" id="CHEBI:18391"/>
        <dbReference type="EC" id="3.1.1.17"/>
    </reaction>
</comment>
<dbReference type="EC" id="3.1.1.17" evidence="8"/>
<evidence type="ECO:0000256" key="2">
    <source>
        <dbReference type="ARBA" id="ARBA00001913"/>
    </source>
</evidence>
<comment type="similarity">
    <text evidence="7">Belongs to the SMP-30/CGR1 family.</text>
</comment>
<dbReference type="InterPro" id="IPR011042">
    <property type="entry name" value="6-blade_b-propeller_TolB-like"/>
</dbReference>
<dbReference type="InterPro" id="IPR008367">
    <property type="entry name" value="Regucalcin"/>
</dbReference>
<dbReference type="RefSeq" id="WP_191206669.1">
    <property type="nucleotide sequence ID" value="NZ_JACXZA010000009.1"/>
</dbReference>
<evidence type="ECO:0000256" key="13">
    <source>
        <dbReference type="ARBA" id="ARBA00022837"/>
    </source>
</evidence>
<evidence type="ECO:0000313" key="16">
    <source>
        <dbReference type="EMBL" id="MBD3922360.1"/>
    </source>
</evidence>
<dbReference type="Gene3D" id="2.120.10.30">
    <property type="entry name" value="TolB, C-terminal domain"/>
    <property type="match status" value="1"/>
</dbReference>
<evidence type="ECO:0000256" key="4">
    <source>
        <dbReference type="ARBA" id="ARBA00001946"/>
    </source>
</evidence>
<keyword evidence="13" id="KW-0106">Calcium</keyword>
<dbReference type="PANTHER" id="PTHR10907:SF47">
    <property type="entry name" value="REGUCALCIN"/>
    <property type="match status" value="1"/>
</dbReference>
<gene>
    <name evidence="16" type="ORF">H8B09_26645</name>
</gene>
<dbReference type="EMBL" id="JACXZA010000009">
    <property type="protein sequence ID" value="MBD3922360.1"/>
    <property type="molecule type" value="Genomic_DNA"/>
</dbReference>
<evidence type="ECO:0000256" key="3">
    <source>
        <dbReference type="ARBA" id="ARBA00001936"/>
    </source>
</evidence>
<organism evidence="16 17">
    <name type="scientific">Paenibacillus terricola</name>
    <dbReference type="NCBI Taxonomy" id="2763503"/>
    <lineage>
        <taxon>Bacteria</taxon>
        <taxon>Bacillati</taxon>
        <taxon>Bacillota</taxon>
        <taxon>Bacilli</taxon>
        <taxon>Bacillales</taxon>
        <taxon>Paenibacillaceae</taxon>
        <taxon>Paenibacillus</taxon>
    </lineage>
</organism>
<evidence type="ECO:0000256" key="9">
    <source>
        <dbReference type="ARBA" id="ARBA00016808"/>
    </source>
</evidence>
<evidence type="ECO:0000256" key="10">
    <source>
        <dbReference type="ARBA" id="ARBA00022490"/>
    </source>
</evidence>
<keyword evidence="10" id="KW-0963">Cytoplasm</keyword>
<keyword evidence="17" id="KW-1185">Reference proteome</keyword>